<evidence type="ECO:0000259" key="3">
    <source>
        <dbReference type="Pfam" id="PF07715"/>
    </source>
</evidence>
<comment type="caution">
    <text evidence="4">The sequence shown here is derived from an EMBL/GenBank/DDBJ whole genome shotgun (WGS) entry which is preliminary data.</text>
</comment>
<dbReference type="InterPro" id="IPR023996">
    <property type="entry name" value="TonB-dep_OMP_SusC/RagA"/>
</dbReference>
<keyword evidence="1" id="KW-1134">Transmembrane beta strand</keyword>
<comment type="subcellular location">
    <subcellularLocation>
        <location evidence="1">Cell outer membrane</location>
        <topology evidence="1">Multi-pass membrane protein</topology>
    </subcellularLocation>
</comment>
<protein>
    <submittedName>
        <fullName evidence="4">SusC/RagA family TonB-linked outer membrane protein</fullName>
    </submittedName>
</protein>
<dbReference type="InterPro" id="IPR039426">
    <property type="entry name" value="TonB-dep_rcpt-like"/>
</dbReference>
<keyword evidence="2" id="KW-0732">Signal</keyword>
<dbReference type="SUPFAM" id="SSF49464">
    <property type="entry name" value="Carboxypeptidase regulatory domain-like"/>
    <property type="match status" value="1"/>
</dbReference>
<keyword evidence="1" id="KW-0813">Transport</keyword>
<dbReference type="Proteomes" id="UP000732105">
    <property type="component" value="Unassembled WGS sequence"/>
</dbReference>
<dbReference type="Gene3D" id="2.60.40.1120">
    <property type="entry name" value="Carboxypeptidase-like, regulatory domain"/>
    <property type="match status" value="1"/>
</dbReference>
<keyword evidence="1" id="KW-0998">Cell outer membrane</keyword>
<dbReference type="RefSeq" id="WP_171597019.1">
    <property type="nucleotide sequence ID" value="NZ_RZNH01000041.1"/>
</dbReference>
<gene>
    <name evidence="4" type="ORF">ELS83_18350</name>
</gene>
<dbReference type="PROSITE" id="PS52016">
    <property type="entry name" value="TONB_DEPENDENT_REC_3"/>
    <property type="match status" value="1"/>
</dbReference>
<name>A0ABX1X077_9BACT</name>
<evidence type="ECO:0000313" key="5">
    <source>
        <dbReference type="Proteomes" id="UP000732105"/>
    </source>
</evidence>
<dbReference type="EMBL" id="RZNH01000041">
    <property type="protein sequence ID" value="NOU61762.1"/>
    <property type="molecule type" value="Genomic_DNA"/>
</dbReference>
<dbReference type="Pfam" id="PF07715">
    <property type="entry name" value="Plug"/>
    <property type="match status" value="1"/>
</dbReference>
<evidence type="ECO:0000313" key="4">
    <source>
        <dbReference type="EMBL" id="NOU61762.1"/>
    </source>
</evidence>
<dbReference type="SUPFAM" id="SSF56935">
    <property type="entry name" value="Porins"/>
    <property type="match status" value="1"/>
</dbReference>
<feature type="signal peptide" evidence="2">
    <location>
        <begin position="1"/>
        <end position="25"/>
    </location>
</feature>
<dbReference type="NCBIfam" id="TIGR04057">
    <property type="entry name" value="SusC_RagA_signa"/>
    <property type="match status" value="1"/>
</dbReference>
<organism evidence="4 5">
    <name type="scientific">Marinifilum caeruleilacunae</name>
    <dbReference type="NCBI Taxonomy" id="2499076"/>
    <lineage>
        <taxon>Bacteria</taxon>
        <taxon>Pseudomonadati</taxon>
        <taxon>Bacteroidota</taxon>
        <taxon>Bacteroidia</taxon>
        <taxon>Marinilabiliales</taxon>
        <taxon>Marinifilaceae</taxon>
    </lineage>
</organism>
<dbReference type="InterPro" id="IPR012910">
    <property type="entry name" value="Plug_dom"/>
</dbReference>
<dbReference type="InterPro" id="IPR008969">
    <property type="entry name" value="CarboxyPept-like_regulatory"/>
</dbReference>
<feature type="domain" description="TonB-dependent receptor plug" evidence="3">
    <location>
        <begin position="116"/>
        <end position="219"/>
    </location>
</feature>
<dbReference type="NCBIfam" id="TIGR04056">
    <property type="entry name" value="OMP_RagA_SusC"/>
    <property type="match status" value="1"/>
</dbReference>
<dbReference type="InterPro" id="IPR023997">
    <property type="entry name" value="TonB-dep_OMP_SusC/RagA_CS"/>
</dbReference>
<dbReference type="InterPro" id="IPR037066">
    <property type="entry name" value="Plug_dom_sf"/>
</dbReference>
<proteinExistence type="inferred from homology"/>
<keyword evidence="1" id="KW-0812">Transmembrane</keyword>
<accession>A0ABX1X077</accession>
<sequence length="1000" mass="111665">MQGNLYPTYILLFIFGWLLSSTANAQTKPINGRVLSAEGKYVQGAMVTLIGSQQSVETGANGVFTLEVDPEDTLIKVEKGLVSEVFNLQKDDLDYVLDRYHGEIDLGMVSNRHPDEITGAVSTTYSNALNKASVINPENSLYGQLSGLTVLQNGGTPWSRNPDLMIRGVSSLNDNNVLVIIDGVVRSLSSISMDQIESISVLKDASSLAIYGQRGANGVIVVTTKRGEYESFEVEASYQYGVNTAFRMPDMLNAYEYALAVNQASILDGNSDIYSAEDLADFKNGTNPYFNPDVNWMDETMKDYGVSTNFNAQFKGGGKRLKYFTSLNYQTETGLFDQTDLDSRYDSKLKYTRFTVRSNIDADITPNTLVSINAQVALNDRKSPNTSVGSIMNSIYNTPAAAYPVRTMNGKWGGTAHYNDNPVARIASTGYREDFVRKFMGDLTIKQDMDKLVEGLSAELMVAYDNSAIFYEGKSKSYEYESVSAVRDENGVYGEPTSVLYGAESDLEDVDGNHYWLDQSRRATFRAKLNYEKNWGSSQLATSLLYSQDKVVNDGQYNTYLHQDVALTAHYGYKGKYFADLTVGYGGSSLLEDGNRFGVFPALSGAWIVSREDFLKKSSLIDLFKLRASWGMTGNDAVSANLEDQKFSKKGTYYFTNNFADYSGYTAGRLASSDLTYETAFMTNIGFDFRFFKKLDVTLDGFYEKRKDILVDSEGIVSDVIGITSDYTNDGEVKNKGFEVDLLWQDNLGSFNYYVGGSFSYAKNEIINQNEVYRPYSYQNRTGRAIGQQFGLEATGFFQDQADINNSPQQLFSDVRPGDVKYKDQNNDGVIDAYDEVAIGKSYVNPEIYYSLKLGFEIKGFGVDALFQGIANQTQFLNTSSVYWPLRNNTNISTFSANSWTPDTKSTATLPRLSMEDNDNNYRKNSIWLKDGDYLKLRTLDVYYNLPEKLVSKFKLSKAKVFLQGMNLFSIDDFDDVDPESHGISYPTLASYHIGVNIGF</sequence>
<feature type="chain" id="PRO_5046521976" evidence="2">
    <location>
        <begin position="26"/>
        <end position="1000"/>
    </location>
</feature>
<dbReference type="Gene3D" id="2.170.130.10">
    <property type="entry name" value="TonB-dependent receptor, plug domain"/>
    <property type="match status" value="1"/>
</dbReference>
<comment type="similarity">
    <text evidence="1">Belongs to the TonB-dependent receptor family.</text>
</comment>
<evidence type="ECO:0000256" key="1">
    <source>
        <dbReference type="PROSITE-ProRule" id="PRU01360"/>
    </source>
</evidence>
<reference evidence="4 5" key="1">
    <citation type="submission" date="2018-12" db="EMBL/GenBank/DDBJ databases">
        <title>Marinifilum JC070 sp. nov., a marine bacterium isolated from Yongle Blue Hole in the South China Sea.</title>
        <authorList>
            <person name="Fu T."/>
        </authorList>
    </citation>
    <scope>NUCLEOTIDE SEQUENCE [LARGE SCALE GENOMIC DNA]</scope>
    <source>
        <strain evidence="4 5">JC070</strain>
    </source>
</reference>
<evidence type="ECO:0000256" key="2">
    <source>
        <dbReference type="SAM" id="SignalP"/>
    </source>
</evidence>
<keyword evidence="5" id="KW-1185">Reference proteome</keyword>
<keyword evidence="1" id="KW-0472">Membrane</keyword>